<feature type="region of interest" description="Disordered" evidence="2">
    <location>
        <begin position="1"/>
        <end position="22"/>
    </location>
</feature>
<evidence type="ECO:0000313" key="3">
    <source>
        <dbReference type="EMBL" id="KAG7402068.1"/>
    </source>
</evidence>
<sequence>MVIPAANASDASNLPLSSESEVDGDAVLADLERSRRHEELRQKMLVRKIEEKRQQVLGMRLKRETENEANERKLMEREEKSIRLQLKFLRRRSKEGKIRQMTADQRREERERLAMAREERHARIHNKVLARQLTKKRQLLATASTTTSESGSQDVSSRRGSDVRQHSSATKACKAACGSKGADSDDDGDMSFLDINFTIPSSMKYFRANTDGNARRDFNVADQFQYFIDCTAHLPMQRPMKSYNPYKLRGEAFVPLWVVASNDRLRHAVEAKLARSGPDVPMRPFLYPSAMSAEDMLSSCIYCLSLGLLGQTTGMVITCPAPNVPDREEFFVRNYGYAEVYLTRIKDVLGRGAKGLKRFAEGLKVAFVVPVPREDVRLCEEWLRNCFRRLNYIMLWSKDGKAQNQETIAFAPDLNTTMLCIYAALAVFFPCGAAHRVQAEGARARRREQEVEAEPASSKRQRF</sequence>
<keyword evidence="4" id="KW-1185">Reference proteome</keyword>
<feature type="compositionally biased region" description="Polar residues" evidence="2">
    <location>
        <begin position="9"/>
        <end position="19"/>
    </location>
</feature>
<comment type="caution">
    <text evidence="3">The sequence shown here is derived from an EMBL/GenBank/DDBJ whole genome shotgun (WGS) entry which is preliminary data.</text>
</comment>
<feature type="region of interest" description="Disordered" evidence="2">
    <location>
        <begin position="141"/>
        <end position="185"/>
    </location>
</feature>
<name>A0A8T1XCQ4_9STRA</name>
<gene>
    <name evidence="3" type="ORF">PHYBOEH_007282</name>
</gene>
<reference evidence="3" key="1">
    <citation type="submission" date="2021-02" db="EMBL/GenBank/DDBJ databases">
        <authorList>
            <person name="Palmer J.M."/>
        </authorList>
    </citation>
    <scope>NUCLEOTIDE SEQUENCE</scope>
    <source>
        <strain evidence="3">SCRP23</strain>
    </source>
</reference>
<evidence type="ECO:0000313" key="4">
    <source>
        <dbReference type="Proteomes" id="UP000693981"/>
    </source>
</evidence>
<dbReference type="OrthoDB" id="252964at2759"/>
<feature type="coiled-coil region" evidence="1">
    <location>
        <begin position="72"/>
        <end position="119"/>
    </location>
</feature>
<organism evidence="3 4">
    <name type="scientific">Phytophthora boehmeriae</name>
    <dbReference type="NCBI Taxonomy" id="109152"/>
    <lineage>
        <taxon>Eukaryota</taxon>
        <taxon>Sar</taxon>
        <taxon>Stramenopiles</taxon>
        <taxon>Oomycota</taxon>
        <taxon>Peronosporomycetes</taxon>
        <taxon>Peronosporales</taxon>
        <taxon>Peronosporaceae</taxon>
        <taxon>Phytophthora</taxon>
    </lineage>
</organism>
<dbReference type="AlphaFoldDB" id="A0A8T1XCQ4"/>
<feature type="compositionally biased region" description="Basic and acidic residues" evidence="2">
    <location>
        <begin position="156"/>
        <end position="165"/>
    </location>
</feature>
<protein>
    <submittedName>
        <fullName evidence="3">Uncharacterized protein</fullName>
    </submittedName>
</protein>
<accession>A0A8T1XCQ4</accession>
<evidence type="ECO:0000256" key="2">
    <source>
        <dbReference type="SAM" id="MobiDB-lite"/>
    </source>
</evidence>
<evidence type="ECO:0000256" key="1">
    <source>
        <dbReference type="SAM" id="Coils"/>
    </source>
</evidence>
<dbReference type="Proteomes" id="UP000693981">
    <property type="component" value="Unassembled WGS sequence"/>
</dbReference>
<dbReference type="EMBL" id="JAGDFL010000004">
    <property type="protein sequence ID" value="KAG7402068.1"/>
    <property type="molecule type" value="Genomic_DNA"/>
</dbReference>
<feature type="compositionally biased region" description="Low complexity" evidence="2">
    <location>
        <begin position="167"/>
        <end position="181"/>
    </location>
</feature>
<keyword evidence="1" id="KW-0175">Coiled coil</keyword>
<proteinExistence type="predicted"/>